<name>A0A9P7G0K7_9AGAR</name>
<comment type="caution">
    <text evidence="1">The sequence shown here is derived from an EMBL/GenBank/DDBJ whole genome shotgun (WGS) entry which is preliminary data.</text>
</comment>
<dbReference type="EMBL" id="JABCKV010001813">
    <property type="protein sequence ID" value="KAG5639873.1"/>
    <property type="molecule type" value="Genomic_DNA"/>
</dbReference>
<gene>
    <name evidence="1" type="ORF">DXG03_002723</name>
</gene>
<dbReference type="PANTHER" id="PTHR33266">
    <property type="entry name" value="CHROMOSOME 15, WHOLE GENOME SHOTGUN SEQUENCE"/>
    <property type="match status" value="1"/>
</dbReference>
<keyword evidence="2" id="KW-1185">Reference proteome</keyword>
<evidence type="ECO:0000313" key="1">
    <source>
        <dbReference type="EMBL" id="KAG5639873.1"/>
    </source>
</evidence>
<evidence type="ECO:0000313" key="2">
    <source>
        <dbReference type="Proteomes" id="UP000775547"/>
    </source>
</evidence>
<reference evidence="1" key="1">
    <citation type="submission" date="2020-07" db="EMBL/GenBank/DDBJ databases">
        <authorList>
            <person name="Nieuwenhuis M."/>
            <person name="Van De Peppel L.J.J."/>
        </authorList>
    </citation>
    <scope>NUCLEOTIDE SEQUENCE</scope>
    <source>
        <strain evidence="1">AP01</strain>
        <tissue evidence="1">Mycelium</tissue>
    </source>
</reference>
<organism evidence="1 2">
    <name type="scientific">Asterophora parasitica</name>
    <dbReference type="NCBI Taxonomy" id="117018"/>
    <lineage>
        <taxon>Eukaryota</taxon>
        <taxon>Fungi</taxon>
        <taxon>Dikarya</taxon>
        <taxon>Basidiomycota</taxon>
        <taxon>Agaricomycotina</taxon>
        <taxon>Agaricomycetes</taxon>
        <taxon>Agaricomycetidae</taxon>
        <taxon>Agaricales</taxon>
        <taxon>Tricholomatineae</taxon>
        <taxon>Lyophyllaceae</taxon>
        <taxon>Asterophora</taxon>
    </lineage>
</organism>
<accession>A0A9P7G0K7</accession>
<dbReference type="OrthoDB" id="3270019at2759"/>
<protein>
    <submittedName>
        <fullName evidence="1">Uncharacterized protein</fullName>
    </submittedName>
</protein>
<proteinExistence type="predicted"/>
<dbReference type="PANTHER" id="PTHR33266:SF1">
    <property type="entry name" value="F-BOX DOMAIN-CONTAINING PROTEIN"/>
    <property type="match status" value="1"/>
</dbReference>
<dbReference type="AlphaFoldDB" id="A0A9P7G0K7"/>
<feature type="non-terminal residue" evidence="1">
    <location>
        <position position="220"/>
    </location>
</feature>
<dbReference type="Proteomes" id="UP000775547">
    <property type="component" value="Unassembled WGS sequence"/>
</dbReference>
<reference evidence="1" key="2">
    <citation type="submission" date="2021-10" db="EMBL/GenBank/DDBJ databases">
        <title>Phylogenomics reveals ancestral predisposition of the termite-cultivated fungus Termitomyces towards a domesticated lifestyle.</title>
        <authorList>
            <person name="Auxier B."/>
            <person name="Grum-Grzhimaylo A."/>
            <person name="Cardenas M.E."/>
            <person name="Lodge J.D."/>
            <person name="Laessoe T."/>
            <person name="Pedersen O."/>
            <person name="Smith M.E."/>
            <person name="Kuyper T.W."/>
            <person name="Franco-Molano E.A."/>
            <person name="Baroni T.J."/>
            <person name="Aanen D.K."/>
        </authorList>
    </citation>
    <scope>NUCLEOTIDE SEQUENCE</scope>
    <source>
        <strain evidence="1">AP01</strain>
        <tissue evidence="1">Mycelium</tissue>
    </source>
</reference>
<sequence length="220" mass="25126">MRTVYSIPKHREYLHGGYPSEPFLAEAASRKLFSIMCITAGYRRIDVSEQYKHEIPEIIAKWFEAGLISKGQRGELVGRILLTLAHDLCVIDAWNPWPPHTFSRKIPVVKFLETLIHPDFHDKILDARPQNMEGKTLREAFAGSYIHGTQFIKAGDNTIVTDEAALYAFIRGAFIHGDDYLGGNIIIPILMKDEKLDRWIMSGIFIKTKNRLDPQPVHID</sequence>